<dbReference type="InterPro" id="IPR024011">
    <property type="entry name" value="Biosynth_lucif-like_mOase_dom"/>
</dbReference>
<proteinExistence type="predicted"/>
<evidence type="ECO:0000259" key="1">
    <source>
        <dbReference type="Pfam" id="PF00296"/>
    </source>
</evidence>
<dbReference type="Gene3D" id="3.20.20.30">
    <property type="entry name" value="Luciferase-like domain"/>
    <property type="match status" value="1"/>
</dbReference>
<evidence type="ECO:0000313" key="2">
    <source>
        <dbReference type="EMBL" id="QHA89954.1"/>
    </source>
</evidence>
<keyword evidence="3" id="KW-1185">Reference proteome</keyword>
<gene>
    <name evidence="2" type="ORF">FO014_18115</name>
</gene>
<dbReference type="PANTHER" id="PTHR30137">
    <property type="entry name" value="LUCIFERASE-LIKE MONOOXYGENASE"/>
    <property type="match status" value="1"/>
</dbReference>
<dbReference type="InterPro" id="IPR036661">
    <property type="entry name" value="Luciferase-like_sf"/>
</dbReference>
<dbReference type="SUPFAM" id="SSF51679">
    <property type="entry name" value="Bacterial luciferase-like"/>
    <property type="match status" value="1"/>
</dbReference>
<organism evidence="2 3">
    <name type="scientific">Serratia rhizosphaerae</name>
    <dbReference type="NCBI Taxonomy" id="2597702"/>
    <lineage>
        <taxon>Bacteria</taxon>
        <taxon>Pseudomonadati</taxon>
        <taxon>Pseudomonadota</taxon>
        <taxon>Gammaproteobacteria</taxon>
        <taxon>Enterobacterales</taxon>
        <taxon>Yersiniaceae</taxon>
        <taxon>Serratia</taxon>
    </lineage>
</organism>
<sequence>MSDIQDKLSRLTPAQRAQLLEKIKAQRGADVPAETAPAANNHGMDFSLIFFSGDGGTDSEHKYDLLLECTRFADSHGFSAVITPERHFQPVGGLFPNPSVLNAALAMITKNIQLRAGSVVLPLHNPLRVAEEWSLVDNLSQGRAAISCATGWHPADFLINPEGYEDRRATMLDNIALIRQLWRGEPVQRRDIAGNTVEVKILPRPIQKELPMFLTSSGNPDTWLKAGELGMHVLCSLTNHTLAELKTNITAYRDARAQHGYSPESGIVSVMVHTFVGEQDDAVKKQVREPLRGFLNGYINQNDTLNPYKDRQQTVRHAIDNDREALLTYAFEKHFNQTSLMGSPEKCARMVEKLQEAGANEIACLVDFGLSAETVLAGLQPLAALKAQFARQAVNG</sequence>
<dbReference type="PANTHER" id="PTHR30137:SF6">
    <property type="entry name" value="LUCIFERASE-LIKE MONOOXYGENASE"/>
    <property type="match status" value="1"/>
</dbReference>
<dbReference type="InterPro" id="IPR011251">
    <property type="entry name" value="Luciferase-like_dom"/>
</dbReference>
<evidence type="ECO:0000313" key="3">
    <source>
        <dbReference type="Proteomes" id="UP000430368"/>
    </source>
</evidence>
<dbReference type="InterPro" id="IPR050766">
    <property type="entry name" value="Bact_Lucif_Oxidored"/>
</dbReference>
<accession>A0ABX6GUF8</accession>
<feature type="domain" description="Luciferase-like" evidence="1">
    <location>
        <begin position="49"/>
        <end position="360"/>
    </location>
</feature>
<dbReference type="Proteomes" id="UP000430368">
    <property type="component" value="Chromosome"/>
</dbReference>
<dbReference type="NCBIfam" id="TIGR04020">
    <property type="entry name" value="seco_metab_LLM"/>
    <property type="match status" value="1"/>
</dbReference>
<name>A0ABX6GUF8_9GAMM</name>
<reference evidence="2 3" key="1">
    <citation type="submission" date="2019-07" db="EMBL/GenBank/DDBJ databases">
        <title>Serratia dokdonensis sp. nov., an elicitor of systemic resistance in Nicotiana Tabacum.</title>
        <authorList>
            <person name="Son J.-S."/>
            <person name="Hwang Y.-J."/>
            <person name="Lee S.-Y."/>
            <person name="Ghim S.-Y."/>
        </authorList>
    </citation>
    <scope>NUCLEOTIDE SEQUENCE [LARGE SCALE GENOMIC DNA]</scope>
    <source>
        <strain evidence="2 3">KUDC3025</strain>
    </source>
</reference>
<dbReference type="Pfam" id="PF00296">
    <property type="entry name" value="Bac_luciferase"/>
    <property type="match status" value="1"/>
</dbReference>
<protein>
    <submittedName>
        <fullName evidence="2">LLM class flavin-dependent oxidoreductase</fullName>
    </submittedName>
</protein>
<dbReference type="EMBL" id="CP041764">
    <property type="protein sequence ID" value="QHA89954.1"/>
    <property type="molecule type" value="Genomic_DNA"/>
</dbReference>